<proteinExistence type="predicted"/>
<evidence type="ECO:0000256" key="1">
    <source>
        <dbReference type="SAM" id="MobiDB-lite"/>
    </source>
</evidence>
<name>A0AAD9I3D6_9PEZI</name>
<keyword evidence="3" id="KW-1185">Reference proteome</keyword>
<sequence length="372" mass="37540">MSPLPYYLVAALVGLPGLADGHMFINSPVPIPGSAPKDPLDGSGANFPCHGVALPSTGGISMKAGSSQLLSWELNGGENTAVHGGGSCELSITYETDPVKVKDPSNWKVIYAIEEDCMSNTYQNLDAFGAKSCSDPSTNGVDCVNSFNYTIPRGVKDGNAVLAWTWFNTVGNREMYMNCANVAFTGGDGSELDEMPAMFVANLAAIDSCPTTQSVHVAFPHPGKYVFTKTPTGPAAATAKTYPLATPTGPGCPGDGGAAATPTPAAAGLSVTAASQGSDPGAAPTAASTSPSAAVPTSTRSTSSGSSGRGTASGSCGSGEVACSSGIVCIGSSQFGLCDDGCAIPQALAAGTSCRGGVIGRRYTRRKVMKPW</sequence>
<dbReference type="EMBL" id="JAQQPM010000003">
    <property type="protein sequence ID" value="KAK2069880.1"/>
    <property type="molecule type" value="Genomic_DNA"/>
</dbReference>
<dbReference type="Gene3D" id="2.70.50.70">
    <property type="match status" value="1"/>
</dbReference>
<feature type="compositionally biased region" description="Low complexity" evidence="1">
    <location>
        <begin position="282"/>
        <end position="311"/>
    </location>
</feature>
<dbReference type="PANTHER" id="PTHR36182:SF2">
    <property type="entry name" value="LYTIC POLYSACCHARIDE MONOOXYGENASE"/>
    <property type="match status" value="1"/>
</dbReference>
<comment type="caution">
    <text evidence="2">The sequence shown here is derived from an EMBL/GenBank/DDBJ whole genome shotgun (WGS) entry which is preliminary data.</text>
</comment>
<protein>
    <submittedName>
        <fullName evidence="2">Uncharacterized protein</fullName>
    </submittedName>
</protein>
<evidence type="ECO:0000313" key="2">
    <source>
        <dbReference type="EMBL" id="KAK2069880.1"/>
    </source>
</evidence>
<dbReference type="Proteomes" id="UP001217918">
    <property type="component" value="Unassembled WGS sequence"/>
</dbReference>
<reference evidence="2" key="1">
    <citation type="journal article" date="2023" name="Mol. Plant Microbe Interact.">
        <title>Elucidating the Obligate Nature and Biological Capacity of an Invasive Fungal Corn Pathogen.</title>
        <authorList>
            <person name="MacCready J.S."/>
            <person name="Roggenkamp E.M."/>
            <person name="Gdanetz K."/>
            <person name="Chilvers M.I."/>
        </authorList>
    </citation>
    <scope>NUCLEOTIDE SEQUENCE</scope>
    <source>
        <strain evidence="2">PM02</strain>
    </source>
</reference>
<feature type="region of interest" description="Disordered" evidence="1">
    <location>
        <begin position="269"/>
        <end position="311"/>
    </location>
</feature>
<accession>A0AAD9I3D6</accession>
<dbReference type="AlphaFoldDB" id="A0AAD9I3D6"/>
<dbReference type="PANTHER" id="PTHR36182">
    <property type="entry name" value="PROTEIN, PUTATIVE (AFU_ORTHOLOGUE AFUA_6G10930)-RELATED"/>
    <property type="match status" value="1"/>
</dbReference>
<organism evidence="2 3">
    <name type="scientific">Phyllachora maydis</name>
    <dbReference type="NCBI Taxonomy" id="1825666"/>
    <lineage>
        <taxon>Eukaryota</taxon>
        <taxon>Fungi</taxon>
        <taxon>Dikarya</taxon>
        <taxon>Ascomycota</taxon>
        <taxon>Pezizomycotina</taxon>
        <taxon>Sordariomycetes</taxon>
        <taxon>Sordariomycetidae</taxon>
        <taxon>Phyllachorales</taxon>
        <taxon>Phyllachoraceae</taxon>
        <taxon>Phyllachora</taxon>
    </lineage>
</organism>
<gene>
    <name evidence="2" type="ORF">P8C59_004424</name>
</gene>
<evidence type="ECO:0000313" key="3">
    <source>
        <dbReference type="Proteomes" id="UP001217918"/>
    </source>
</evidence>